<dbReference type="GO" id="GO:0016788">
    <property type="term" value="F:hydrolase activity, acting on ester bonds"/>
    <property type="evidence" value="ECO:0007669"/>
    <property type="project" value="TreeGrafter"/>
</dbReference>
<organism evidence="2 3">
    <name type="scientific">Clostridium paridis</name>
    <dbReference type="NCBI Taxonomy" id="2803863"/>
    <lineage>
        <taxon>Bacteria</taxon>
        <taxon>Bacillati</taxon>
        <taxon>Bacillota</taxon>
        <taxon>Clostridia</taxon>
        <taxon>Eubacteriales</taxon>
        <taxon>Clostridiaceae</taxon>
        <taxon>Clostridium</taxon>
    </lineage>
</organism>
<gene>
    <name evidence="2" type="ORF">JK634_00780</name>
</gene>
<evidence type="ECO:0000313" key="2">
    <source>
        <dbReference type="EMBL" id="MBL4930346.1"/>
    </source>
</evidence>
<dbReference type="PANTHER" id="PTHR32440">
    <property type="entry name" value="PHOSPHATASE DCR2-RELATED-RELATED"/>
    <property type="match status" value="1"/>
</dbReference>
<sequence length="306" mass="35234">MDFLLKFDTKGKFKIVQFTDIHEGPELDEGISVMRKILDYEKPNLVVLTGDNIDGKCKTAQDVKMAISHIASPMENRKIPWTIVFGNHDDEHGIMSKEEMMKFYMSFKYNISQIGYRTFDRVGNYNLIVEGSKNKTPVINLYFIDSGKYAPFFVGGYNWIKLTQILWYRKIALGLKQRYNKIIPSLMYFHIPIPEYKKAWRRGKPKGEKLDSIDSPLINICGGLFRVLINTKDVIGVFVGHDHFNNFVVKYKGILLGYAGYTGYGGYGDSKIPRGARVILVNETNPTDIKTWLRREGDGELRKLYN</sequence>
<accession>A0A937FEZ6</accession>
<protein>
    <submittedName>
        <fullName evidence="2">Metallophosphoesterase family protein</fullName>
    </submittedName>
</protein>
<dbReference type="PIRSF" id="PIRSF030250">
    <property type="entry name" value="Ptase_At2g46880"/>
    <property type="match status" value="1"/>
</dbReference>
<dbReference type="EMBL" id="JAESWA010000004">
    <property type="protein sequence ID" value="MBL4930346.1"/>
    <property type="molecule type" value="Genomic_DNA"/>
</dbReference>
<dbReference type="Gene3D" id="3.60.21.10">
    <property type="match status" value="1"/>
</dbReference>
<proteinExistence type="predicted"/>
<dbReference type="RefSeq" id="WP_202765729.1">
    <property type="nucleotide sequence ID" value="NZ_JAESWA010000004.1"/>
</dbReference>
<name>A0A937FEZ6_9CLOT</name>
<evidence type="ECO:0000259" key="1">
    <source>
        <dbReference type="Pfam" id="PF00149"/>
    </source>
</evidence>
<dbReference type="AlphaFoldDB" id="A0A937FEZ6"/>
<dbReference type="InterPro" id="IPR029052">
    <property type="entry name" value="Metallo-depent_PP-like"/>
</dbReference>
<dbReference type="InterPro" id="IPR011230">
    <property type="entry name" value="PAP14/16/28/29"/>
</dbReference>
<dbReference type="InterPro" id="IPR004843">
    <property type="entry name" value="Calcineurin-like_PHP"/>
</dbReference>
<dbReference type="SUPFAM" id="SSF56300">
    <property type="entry name" value="Metallo-dependent phosphatases"/>
    <property type="match status" value="1"/>
</dbReference>
<dbReference type="Proteomes" id="UP000623681">
    <property type="component" value="Unassembled WGS sequence"/>
</dbReference>
<keyword evidence="3" id="KW-1185">Reference proteome</keyword>
<reference evidence="2" key="1">
    <citation type="submission" date="2021-01" db="EMBL/GenBank/DDBJ databases">
        <title>Genome public.</title>
        <authorList>
            <person name="Liu C."/>
            <person name="Sun Q."/>
        </authorList>
    </citation>
    <scope>NUCLEOTIDE SEQUENCE</scope>
    <source>
        <strain evidence="2">YIM B02565</strain>
    </source>
</reference>
<dbReference type="Pfam" id="PF00149">
    <property type="entry name" value="Metallophos"/>
    <property type="match status" value="1"/>
</dbReference>
<dbReference type="CDD" id="cd07383">
    <property type="entry name" value="MPP_Dcr2"/>
    <property type="match status" value="1"/>
</dbReference>
<dbReference type="GO" id="GO:0005737">
    <property type="term" value="C:cytoplasm"/>
    <property type="evidence" value="ECO:0007669"/>
    <property type="project" value="TreeGrafter"/>
</dbReference>
<dbReference type="PANTHER" id="PTHR32440:SF0">
    <property type="entry name" value="PHOSPHATASE DCR2-RELATED"/>
    <property type="match status" value="1"/>
</dbReference>
<evidence type="ECO:0000313" key="3">
    <source>
        <dbReference type="Proteomes" id="UP000623681"/>
    </source>
</evidence>
<comment type="caution">
    <text evidence="2">The sequence shown here is derived from an EMBL/GenBank/DDBJ whole genome shotgun (WGS) entry which is preliminary data.</text>
</comment>
<feature type="domain" description="Calcineurin-like phosphoesterase" evidence="1">
    <location>
        <begin position="13"/>
        <end position="243"/>
    </location>
</feature>